<dbReference type="GO" id="GO:0003677">
    <property type="term" value="F:DNA binding"/>
    <property type="evidence" value="ECO:0007669"/>
    <property type="project" value="UniProtKB-KW"/>
</dbReference>
<keyword evidence="3" id="KW-0413">Isomerase</keyword>
<dbReference type="PANTHER" id="PTHR13710">
    <property type="entry name" value="DNA HELICASE RECQ FAMILY MEMBER"/>
    <property type="match status" value="1"/>
</dbReference>
<dbReference type="STRING" id="44941.A0A397UHJ9"/>
<dbReference type="Proteomes" id="UP000266673">
    <property type="component" value="Unassembled WGS sequence"/>
</dbReference>
<sequence>MDFERNRYSFRVIQYYPNLFNSYNQTIKAFQKETRLENAMKRVAHELNNKIDENELPIINGILLEHQVDTIGFSVKCQIICHLCGGIIENDNEPKNIHFTKAFSVAALVGEIYIQNLKLDISYKPVIAFHTIEKAHSIKDQDTGKTINLYEENFEKSSRQMEHCILIAILNEIEPYLNKYDFVLEIVVDRDLDTNRILANMQIVSRIYADLKYISKNVRKSLLHSTYRKFHNFEQYIMRYFNGCVYTAELRKENSNEITPTQTQLQDVQIDGLIHHLQDDHSLCWPEVCWIKDNPELCIQDPTLKHYSQVQIKEFRQMLEKIFKLPVGQGLVTIYRTSINEAFNRVKLVYLDKKIDFWKSFNGRHALAIIYHNDGYAKVLETIRYGYTSESFTIQDKINIEKIENIRKDQQVRNVKNIYLCNTERANIYLNEKNKLQGFNFAQLNYCYQSLTALMENQVTCLTNLGVPSAALYTSTMETATHEEKIFEEIAIGFLKVLYTTSEKIKLNKRFQMFLDKLYQEKKLQLVIDEVHCVLSYQHFRESWGKLGFLKQRYPTVPLLLLTATASSTHIEAICETLNIE</sequence>
<dbReference type="EMBL" id="QKWP01001339">
    <property type="protein sequence ID" value="RIB09680.1"/>
    <property type="molecule type" value="Genomic_DNA"/>
</dbReference>
<dbReference type="InterPro" id="IPR011545">
    <property type="entry name" value="DEAD/DEAH_box_helicase_dom"/>
</dbReference>
<comment type="similarity">
    <text evidence="1">Belongs to the helicase family. RecQ subfamily.</text>
</comment>
<protein>
    <recommendedName>
        <fullName evidence="5">DNA 3'-5' helicase</fullName>
        <ecNumber evidence="5">5.6.2.4</ecNumber>
    </recommendedName>
</protein>
<evidence type="ECO:0000256" key="3">
    <source>
        <dbReference type="ARBA" id="ARBA00023235"/>
    </source>
</evidence>
<comment type="catalytic activity">
    <reaction evidence="4">
        <text>Couples ATP hydrolysis with the unwinding of duplex DNA by translocating in the 3'-5' direction.</text>
        <dbReference type="EC" id="5.6.2.4"/>
    </reaction>
</comment>
<dbReference type="GO" id="GO:0000724">
    <property type="term" value="P:double-strand break repair via homologous recombination"/>
    <property type="evidence" value="ECO:0007669"/>
    <property type="project" value="TreeGrafter"/>
</dbReference>
<evidence type="ECO:0000313" key="7">
    <source>
        <dbReference type="EMBL" id="RIB09680.1"/>
    </source>
</evidence>
<evidence type="ECO:0000259" key="6">
    <source>
        <dbReference type="PROSITE" id="PS51192"/>
    </source>
</evidence>
<evidence type="ECO:0000256" key="2">
    <source>
        <dbReference type="ARBA" id="ARBA00023125"/>
    </source>
</evidence>
<keyword evidence="8" id="KW-1185">Reference proteome</keyword>
<evidence type="ECO:0000256" key="1">
    <source>
        <dbReference type="ARBA" id="ARBA00005446"/>
    </source>
</evidence>
<dbReference type="PROSITE" id="PS51192">
    <property type="entry name" value="HELICASE_ATP_BIND_1"/>
    <property type="match status" value="1"/>
</dbReference>
<dbReference type="GO" id="GO:0005524">
    <property type="term" value="F:ATP binding"/>
    <property type="evidence" value="ECO:0007669"/>
    <property type="project" value="InterPro"/>
</dbReference>
<dbReference type="GO" id="GO:0005737">
    <property type="term" value="C:cytoplasm"/>
    <property type="evidence" value="ECO:0007669"/>
    <property type="project" value="TreeGrafter"/>
</dbReference>
<accession>A0A397UHJ9</accession>
<evidence type="ECO:0000256" key="5">
    <source>
        <dbReference type="ARBA" id="ARBA00034808"/>
    </source>
</evidence>
<dbReference type="PANTHER" id="PTHR13710:SF105">
    <property type="entry name" value="ATP-DEPENDENT DNA HELICASE Q1"/>
    <property type="match status" value="1"/>
</dbReference>
<comment type="caution">
    <text evidence="7">The sequence shown here is derived from an EMBL/GenBank/DDBJ whole genome shotgun (WGS) entry which is preliminary data.</text>
</comment>
<dbReference type="Gene3D" id="3.40.50.300">
    <property type="entry name" value="P-loop containing nucleotide triphosphate hydrolases"/>
    <property type="match status" value="1"/>
</dbReference>
<dbReference type="Pfam" id="PF00270">
    <property type="entry name" value="DEAD"/>
    <property type="match status" value="1"/>
</dbReference>
<dbReference type="InterPro" id="IPR027417">
    <property type="entry name" value="P-loop_NTPase"/>
</dbReference>
<dbReference type="InterPro" id="IPR014001">
    <property type="entry name" value="Helicase_ATP-bd"/>
</dbReference>
<organism evidence="7 8">
    <name type="scientific">Gigaspora rosea</name>
    <dbReference type="NCBI Taxonomy" id="44941"/>
    <lineage>
        <taxon>Eukaryota</taxon>
        <taxon>Fungi</taxon>
        <taxon>Fungi incertae sedis</taxon>
        <taxon>Mucoromycota</taxon>
        <taxon>Glomeromycotina</taxon>
        <taxon>Glomeromycetes</taxon>
        <taxon>Diversisporales</taxon>
        <taxon>Gigasporaceae</taxon>
        <taxon>Gigaspora</taxon>
    </lineage>
</organism>
<name>A0A397UHJ9_9GLOM</name>
<dbReference type="EC" id="5.6.2.4" evidence="5"/>
<dbReference type="OrthoDB" id="2398651at2759"/>
<dbReference type="SUPFAM" id="SSF52540">
    <property type="entry name" value="P-loop containing nucleoside triphosphate hydrolases"/>
    <property type="match status" value="1"/>
</dbReference>
<proteinExistence type="inferred from homology"/>
<dbReference type="AlphaFoldDB" id="A0A397UHJ9"/>
<reference evidence="7 8" key="1">
    <citation type="submission" date="2018-06" db="EMBL/GenBank/DDBJ databases">
        <title>Comparative genomics reveals the genomic features of Rhizophagus irregularis, R. cerebriforme, R. diaphanum and Gigaspora rosea, and their symbiotic lifestyle signature.</title>
        <authorList>
            <person name="Morin E."/>
            <person name="San Clemente H."/>
            <person name="Chen E.C.H."/>
            <person name="De La Providencia I."/>
            <person name="Hainaut M."/>
            <person name="Kuo A."/>
            <person name="Kohler A."/>
            <person name="Murat C."/>
            <person name="Tang N."/>
            <person name="Roy S."/>
            <person name="Loubradou J."/>
            <person name="Henrissat B."/>
            <person name="Grigoriev I.V."/>
            <person name="Corradi N."/>
            <person name="Roux C."/>
            <person name="Martin F.M."/>
        </authorList>
    </citation>
    <scope>NUCLEOTIDE SEQUENCE [LARGE SCALE GENOMIC DNA]</scope>
    <source>
        <strain evidence="7 8">DAOM 194757</strain>
    </source>
</reference>
<keyword evidence="2" id="KW-0238">DNA-binding</keyword>
<evidence type="ECO:0000313" key="8">
    <source>
        <dbReference type="Proteomes" id="UP000266673"/>
    </source>
</evidence>
<gene>
    <name evidence="7" type="ORF">C2G38_2044120</name>
</gene>
<dbReference type="GO" id="GO:0005694">
    <property type="term" value="C:chromosome"/>
    <property type="evidence" value="ECO:0007669"/>
    <property type="project" value="TreeGrafter"/>
</dbReference>
<dbReference type="GO" id="GO:0009378">
    <property type="term" value="F:four-way junction helicase activity"/>
    <property type="evidence" value="ECO:0007669"/>
    <property type="project" value="TreeGrafter"/>
</dbReference>
<feature type="domain" description="Helicase ATP-binding" evidence="6">
    <location>
        <begin position="451"/>
        <end position="581"/>
    </location>
</feature>
<evidence type="ECO:0000256" key="4">
    <source>
        <dbReference type="ARBA" id="ARBA00034617"/>
    </source>
</evidence>
<dbReference type="GO" id="GO:0043138">
    <property type="term" value="F:3'-5' DNA helicase activity"/>
    <property type="evidence" value="ECO:0007669"/>
    <property type="project" value="UniProtKB-EC"/>
</dbReference>